<dbReference type="EMBL" id="RBQC01000096">
    <property type="protein sequence ID" value="RMO86475.1"/>
    <property type="molecule type" value="Genomic_DNA"/>
</dbReference>
<dbReference type="PRINTS" id="PR00080">
    <property type="entry name" value="SDRFAMILY"/>
</dbReference>
<evidence type="ECO:0000256" key="3">
    <source>
        <dbReference type="RuleBase" id="RU000363"/>
    </source>
</evidence>
<reference evidence="4 5" key="1">
    <citation type="submission" date="2018-08" db="EMBL/GenBank/DDBJ databases">
        <title>Recombination of ecologically and evolutionarily significant loci maintains genetic cohesion in the Pseudomonas syringae species complex.</title>
        <authorList>
            <person name="Dillon M."/>
            <person name="Thakur S."/>
            <person name="Almeida R.N.D."/>
            <person name="Weir B.S."/>
            <person name="Guttman D.S."/>
        </authorList>
    </citation>
    <scope>NUCLEOTIDE SEQUENCE [LARGE SCALE GENOMIC DNA]</scope>
    <source>
        <strain evidence="4 5">ICMP 4092</strain>
    </source>
</reference>
<dbReference type="InterPro" id="IPR020904">
    <property type="entry name" value="Sc_DH/Rdtase_CS"/>
</dbReference>
<dbReference type="GO" id="GO:0016491">
    <property type="term" value="F:oxidoreductase activity"/>
    <property type="evidence" value="ECO:0007669"/>
    <property type="project" value="UniProtKB-KW"/>
</dbReference>
<evidence type="ECO:0000256" key="2">
    <source>
        <dbReference type="ARBA" id="ARBA00023002"/>
    </source>
</evidence>
<organism evidence="4 5">
    <name type="scientific">Pseudomonas syringae pv. tagetis</name>
    <dbReference type="NCBI Taxonomy" id="129140"/>
    <lineage>
        <taxon>Bacteria</taxon>
        <taxon>Pseudomonadati</taxon>
        <taxon>Pseudomonadota</taxon>
        <taxon>Gammaproteobacteria</taxon>
        <taxon>Pseudomonadales</taxon>
        <taxon>Pseudomonadaceae</taxon>
        <taxon>Pseudomonas</taxon>
    </lineage>
</organism>
<dbReference type="PROSITE" id="PS00061">
    <property type="entry name" value="ADH_SHORT"/>
    <property type="match status" value="1"/>
</dbReference>
<gene>
    <name evidence="4" type="ORF">ALQ32_04560</name>
</gene>
<dbReference type="Pfam" id="PF00106">
    <property type="entry name" value="adh_short"/>
    <property type="match status" value="1"/>
</dbReference>
<keyword evidence="2" id="KW-0560">Oxidoreductase</keyword>
<comment type="similarity">
    <text evidence="1 3">Belongs to the short-chain dehydrogenases/reductases (SDR) family.</text>
</comment>
<dbReference type="PRINTS" id="PR00081">
    <property type="entry name" value="GDHRDH"/>
</dbReference>
<dbReference type="Proteomes" id="UP000268056">
    <property type="component" value="Unassembled WGS sequence"/>
</dbReference>
<accession>A0A3M3YXT6</accession>
<dbReference type="AlphaFoldDB" id="A0A3M3YXT6"/>
<name>A0A3M3YXT6_9PSED</name>
<dbReference type="InterPro" id="IPR036291">
    <property type="entry name" value="NAD(P)-bd_dom_sf"/>
</dbReference>
<dbReference type="SUPFAM" id="SSF51735">
    <property type="entry name" value="NAD(P)-binding Rossmann-fold domains"/>
    <property type="match status" value="1"/>
</dbReference>
<comment type="caution">
    <text evidence="4">The sequence shown here is derived from an EMBL/GenBank/DDBJ whole genome shotgun (WGS) entry which is preliminary data.</text>
</comment>
<evidence type="ECO:0000313" key="4">
    <source>
        <dbReference type="EMBL" id="RMO86475.1"/>
    </source>
</evidence>
<protein>
    <submittedName>
        <fullName evidence="4">Short chain dehydrogenase/reductase oxidoreductase</fullName>
    </submittedName>
</protein>
<dbReference type="PANTHER" id="PTHR44169">
    <property type="entry name" value="NADPH-DEPENDENT 1-ACYLDIHYDROXYACETONE PHOSPHATE REDUCTASE"/>
    <property type="match status" value="1"/>
</dbReference>
<dbReference type="NCBIfam" id="NF004284">
    <property type="entry name" value="PRK05693.1"/>
    <property type="match status" value="1"/>
</dbReference>
<dbReference type="PANTHER" id="PTHR44169:SF6">
    <property type="entry name" value="NADPH-DEPENDENT 1-ACYLDIHYDROXYACETONE PHOSPHATE REDUCTASE"/>
    <property type="match status" value="1"/>
</dbReference>
<evidence type="ECO:0000313" key="5">
    <source>
        <dbReference type="Proteomes" id="UP000268056"/>
    </source>
</evidence>
<dbReference type="Gene3D" id="3.40.50.720">
    <property type="entry name" value="NAD(P)-binding Rossmann-like Domain"/>
    <property type="match status" value="1"/>
</dbReference>
<dbReference type="CDD" id="cd05374">
    <property type="entry name" value="17beta-HSD-like_SDR_c"/>
    <property type="match status" value="1"/>
</dbReference>
<sequence length="333" mass="35980">MWWTTPTLLHAIAAPASFSQRQRGRIVCRCLRYVMATARKSWHFAQNIYKAVSRTDDKDPHMPIALITGCSSGIGRALADAFKATGYEVWATARKVDDVAALSAAGFIAVQLDVNDKLALEQLAAGLEHSGLDVLINNAGYGAMGPLLDGGVQALQRQFETNVFSVVGVTRALFPALRRNKGLVVNIGSVSGVLVTPFAGAYCASKAAVHALSDALRLELAPFGVQVMEVQPGAIASSFAKNASHEAEQLISEQSPWWPIRESIRARARASLDNPTPATEFARDLLKAVQHTHPPRLLRLGNGSRLLPLMAWLLPKGLLDMGLRKRFGLNADL</sequence>
<dbReference type="InterPro" id="IPR002347">
    <property type="entry name" value="SDR_fam"/>
</dbReference>
<proteinExistence type="inferred from homology"/>
<evidence type="ECO:0000256" key="1">
    <source>
        <dbReference type="ARBA" id="ARBA00006484"/>
    </source>
</evidence>